<evidence type="ECO:0000256" key="2">
    <source>
        <dbReference type="ARBA" id="ARBA00022741"/>
    </source>
</evidence>
<dbReference type="AlphaFoldDB" id="A0A147EYY3"/>
<dbReference type="PROSITE" id="PS51481">
    <property type="entry name" value="DHAK"/>
    <property type="match status" value="1"/>
</dbReference>
<evidence type="ECO:0000259" key="6">
    <source>
        <dbReference type="PROSITE" id="PS51481"/>
    </source>
</evidence>
<dbReference type="InterPro" id="IPR004006">
    <property type="entry name" value="DhaK_dom"/>
</dbReference>
<evidence type="ECO:0000256" key="1">
    <source>
        <dbReference type="ARBA" id="ARBA00022679"/>
    </source>
</evidence>
<evidence type="ECO:0000259" key="5">
    <source>
        <dbReference type="PROSITE" id="PS51480"/>
    </source>
</evidence>
<dbReference type="Gene3D" id="3.40.50.10440">
    <property type="entry name" value="Dihydroxyacetone kinase, domain 1"/>
    <property type="match status" value="1"/>
</dbReference>
<dbReference type="SMART" id="SM01120">
    <property type="entry name" value="Dak2"/>
    <property type="match status" value="1"/>
</dbReference>
<dbReference type="GO" id="GO:0005829">
    <property type="term" value="C:cytosol"/>
    <property type="evidence" value="ECO:0007669"/>
    <property type="project" value="TreeGrafter"/>
</dbReference>
<comment type="caution">
    <text evidence="7">The sequence shown here is derived from an EMBL/GenBank/DDBJ whole genome shotgun (WGS) entry which is preliminary data.</text>
</comment>
<gene>
    <name evidence="7" type="ORF">NS220_05470</name>
</gene>
<dbReference type="Pfam" id="PF02734">
    <property type="entry name" value="Dak2"/>
    <property type="match status" value="1"/>
</dbReference>
<name>A0A147EYY3_MICTE</name>
<dbReference type="GO" id="GO:0005524">
    <property type="term" value="F:ATP binding"/>
    <property type="evidence" value="ECO:0007669"/>
    <property type="project" value="UniProtKB-KW"/>
</dbReference>
<dbReference type="PANTHER" id="PTHR28629">
    <property type="entry name" value="TRIOKINASE/FMN CYCLASE"/>
    <property type="match status" value="1"/>
</dbReference>
<sequence length="587" mass="59705">MTRLFNDPADFPAEMLEGFAAAYPDMVAPVPGGVVRSTSYEGVAVLAGGGSGHYPAFCGLVGTGLAHGAVVGNIFSSPSASQAVSVGRAADRGQGVVFTFGNYAGDVLHFGEAATRLADEGIDARIVLVTDDVASAPRDQIEKRRGIAGDLIVFKVLGAAADEGLPLDEVVAAGRHANDRTRTFGIAFDGCTLPGADAPLFRVPEGMMSLGLGIHGEPGVKDVPIASADDLAAMLVDRLLDELPDGVDQARGQRVTALLNGLGTVKYEELFVVWRRVSQLLDAAGVTVVSPDIGELCTSLDMAGISLTLVWLDDELERRWTSPSLTPGYRKGSARPAAQLDAAARDELRRRAVVSGAEIEPGTPASQNLAAGVLRALETLHSTMVTHAAELGRIDAVAGDGDHGIGMERGTRAALDAARAAAERGAGAGTLLSRAGTAWSDVAGGTSGALWGGALRAVGASLGDSESADTARLVTALLAGRDAITGTGGATLGDKTMVDVLLPWSDALTDGPADAATLRSARGVAIEAAGATAALTPRLGRARPLAERSVGTPDAGAVSLALAIAALTDLALGDSTPALPLILEGRS</sequence>
<dbReference type="GO" id="GO:0019563">
    <property type="term" value="P:glycerol catabolic process"/>
    <property type="evidence" value="ECO:0007669"/>
    <property type="project" value="TreeGrafter"/>
</dbReference>
<dbReference type="Gene3D" id="1.25.40.340">
    <property type="match status" value="1"/>
</dbReference>
<dbReference type="InterPro" id="IPR036117">
    <property type="entry name" value="DhaL_dom_sf"/>
</dbReference>
<dbReference type="InterPro" id="IPR050861">
    <property type="entry name" value="Dihydroxyacetone_Kinase"/>
</dbReference>
<dbReference type="FunFam" id="1.25.40.340:FF:000002">
    <property type="entry name" value="Dihydroxyacetone kinase, L subunit"/>
    <property type="match status" value="1"/>
</dbReference>
<dbReference type="Proteomes" id="UP000075025">
    <property type="component" value="Unassembled WGS sequence"/>
</dbReference>
<evidence type="ECO:0000313" key="8">
    <source>
        <dbReference type="Proteomes" id="UP000075025"/>
    </source>
</evidence>
<keyword evidence="4" id="KW-0067">ATP-binding</keyword>
<reference evidence="7 8" key="1">
    <citation type="journal article" date="2016" name="Front. Microbiol.">
        <title>Genomic Resource of Rice Seed Associated Bacteria.</title>
        <authorList>
            <person name="Midha S."/>
            <person name="Bansal K."/>
            <person name="Sharma S."/>
            <person name="Kumar N."/>
            <person name="Patil P.P."/>
            <person name="Chaudhry V."/>
            <person name="Patil P.B."/>
        </authorList>
    </citation>
    <scope>NUCLEOTIDE SEQUENCE [LARGE SCALE GENOMIC DNA]</scope>
    <source>
        <strain evidence="7 8">NS220</strain>
    </source>
</reference>
<dbReference type="FunFam" id="3.40.50.10440:FF:000001">
    <property type="entry name" value="Dihydroxyacetone kinase, DhaK subunit"/>
    <property type="match status" value="1"/>
</dbReference>
<dbReference type="InterPro" id="IPR004007">
    <property type="entry name" value="DhaL_dom"/>
</dbReference>
<evidence type="ECO:0000313" key="7">
    <source>
        <dbReference type="EMBL" id="KTR95599.1"/>
    </source>
</evidence>
<keyword evidence="3 7" id="KW-0418">Kinase</keyword>
<proteinExistence type="predicted"/>
<accession>A0A147EYY3</accession>
<dbReference type="SUPFAM" id="SSF101473">
    <property type="entry name" value="DhaL-like"/>
    <property type="match status" value="1"/>
</dbReference>
<dbReference type="PATRIC" id="fig|2033.6.peg.2051"/>
<dbReference type="RefSeq" id="WP_058623077.1">
    <property type="nucleotide sequence ID" value="NZ_LDRT01000029.1"/>
</dbReference>
<dbReference type="NCBIfam" id="NF011049">
    <property type="entry name" value="PRK14479.1"/>
    <property type="match status" value="1"/>
</dbReference>
<dbReference type="PROSITE" id="PS51480">
    <property type="entry name" value="DHAL"/>
    <property type="match status" value="1"/>
</dbReference>
<keyword evidence="2" id="KW-0547">Nucleotide-binding</keyword>
<dbReference type="Gene3D" id="3.30.1180.20">
    <property type="entry name" value="Dihydroxyacetone kinase, domain 2"/>
    <property type="match status" value="1"/>
</dbReference>
<feature type="domain" description="DhaL" evidence="5">
    <location>
        <begin position="371"/>
        <end position="569"/>
    </location>
</feature>
<dbReference type="OrthoDB" id="9806345at2"/>
<protein>
    <submittedName>
        <fullName evidence="7">Dihydroxyacetone kinase</fullName>
    </submittedName>
</protein>
<dbReference type="PANTHER" id="PTHR28629:SF4">
    <property type="entry name" value="TRIOKINASE_FMN CYCLASE"/>
    <property type="match status" value="1"/>
</dbReference>
<evidence type="ECO:0000256" key="4">
    <source>
        <dbReference type="ARBA" id="ARBA00022840"/>
    </source>
</evidence>
<evidence type="ECO:0000256" key="3">
    <source>
        <dbReference type="ARBA" id="ARBA00022777"/>
    </source>
</evidence>
<feature type="domain" description="DhaK" evidence="6">
    <location>
        <begin position="7"/>
        <end position="329"/>
    </location>
</feature>
<keyword evidence="1" id="KW-0808">Transferase</keyword>
<dbReference type="EMBL" id="LDRT01000029">
    <property type="protein sequence ID" value="KTR95599.1"/>
    <property type="molecule type" value="Genomic_DNA"/>
</dbReference>
<dbReference type="SUPFAM" id="SSF82549">
    <property type="entry name" value="DAK1/DegV-like"/>
    <property type="match status" value="1"/>
</dbReference>
<dbReference type="Pfam" id="PF02733">
    <property type="entry name" value="Dak1"/>
    <property type="match status" value="1"/>
</dbReference>
<organism evidence="7 8">
    <name type="scientific">Microbacterium testaceum</name>
    <name type="common">Aureobacterium testaceum</name>
    <name type="synonym">Brevibacterium testaceum</name>
    <dbReference type="NCBI Taxonomy" id="2033"/>
    <lineage>
        <taxon>Bacteria</taxon>
        <taxon>Bacillati</taxon>
        <taxon>Actinomycetota</taxon>
        <taxon>Actinomycetes</taxon>
        <taxon>Micrococcales</taxon>
        <taxon>Microbacteriaceae</taxon>
        <taxon>Microbacterium</taxon>
    </lineage>
</organism>
<dbReference type="GO" id="GO:0004371">
    <property type="term" value="F:glycerone kinase activity"/>
    <property type="evidence" value="ECO:0007669"/>
    <property type="project" value="InterPro"/>
</dbReference>